<comment type="caution">
    <text evidence="2">The sequence shown here is derived from an EMBL/GenBank/DDBJ whole genome shotgun (WGS) entry which is preliminary data.</text>
</comment>
<evidence type="ECO:0000313" key="2">
    <source>
        <dbReference type="EMBL" id="KAF2069045.1"/>
    </source>
</evidence>
<evidence type="ECO:0000256" key="1">
    <source>
        <dbReference type="SAM" id="SignalP"/>
    </source>
</evidence>
<reference evidence="2" key="1">
    <citation type="submission" date="2020-01" db="EMBL/GenBank/DDBJ databases">
        <title>Development of genomics and gene disruption for Polysphondylium violaceum indicates a role for the polyketide synthase stlB in stalk morphogenesis.</title>
        <authorList>
            <person name="Narita B."/>
            <person name="Kawabe Y."/>
            <person name="Kin K."/>
            <person name="Saito T."/>
            <person name="Gibbs R."/>
            <person name="Kuspa A."/>
            <person name="Muzny D."/>
            <person name="Queller D."/>
            <person name="Richards S."/>
            <person name="Strassman J."/>
            <person name="Sucgang R."/>
            <person name="Worley K."/>
            <person name="Schaap P."/>
        </authorList>
    </citation>
    <scope>NUCLEOTIDE SEQUENCE</scope>
    <source>
        <strain evidence="2">QSvi11</strain>
    </source>
</reference>
<dbReference type="InterPro" id="IPR047803">
    <property type="entry name" value="DCD1A/B-like"/>
</dbReference>
<dbReference type="InterPro" id="IPR047794">
    <property type="entry name" value="C45_proenzyme-like"/>
</dbReference>
<gene>
    <name evidence="2" type="ORF">CYY_009632</name>
</gene>
<dbReference type="EMBL" id="AJWJ01000762">
    <property type="protein sequence ID" value="KAF2069045.1"/>
    <property type="molecule type" value="Genomic_DNA"/>
</dbReference>
<accession>A0A8J4UVU3</accession>
<name>A0A8J4UVU3_9MYCE</name>
<dbReference type="Proteomes" id="UP000695562">
    <property type="component" value="Unassembled WGS sequence"/>
</dbReference>
<evidence type="ECO:0000313" key="3">
    <source>
        <dbReference type="Proteomes" id="UP000695562"/>
    </source>
</evidence>
<evidence type="ECO:0008006" key="4">
    <source>
        <dbReference type="Google" id="ProtNLM"/>
    </source>
</evidence>
<dbReference type="NCBIfam" id="NF040521">
    <property type="entry name" value="C45_proenzyme"/>
    <property type="match status" value="1"/>
</dbReference>
<proteinExistence type="predicted"/>
<keyword evidence="3" id="KW-1185">Reference proteome</keyword>
<keyword evidence="1" id="KW-0732">Signal</keyword>
<dbReference type="PANTHER" id="PTHR35190:SF3">
    <property type="entry name" value="PROTEIN DCD1A"/>
    <property type="match status" value="1"/>
</dbReference>
<dbReference type="PANTHER" id="PTHR35190">
    <property type="entry name" value="PROTEIN DCD1B"/>
    <property type="match status" value="1"/>
</dbReference>
<sequence length="440" mass="49522">MKNYLFICFVFFITLYNTTPFVGAQCDGQPSKYPIYNEAATFVNQTQNGKLYIIGPPDNQVNIIELYGTPYEMGYAQGVLLKNEIHDIFGNFFPYITTMLNNLITKYADYLPKFLIDALEKGGIKLALDITYELTKKYTPQSFYDEMKGISDGSGIDYNTILQIHMFPELIKAACSMVGAYDTATANNGLLQLRALDFGADATNPMRLHPLVTVYHPNAGSGHSFTTLTWAGFLGTLTGYSQHMAICEKYWYGYNGTSSREGIPWHFLLREILQYDESIDEALNRIYNSERTCSIFVGLGSNETNTFKAVEYSHEYVRVFDDQTPFPAAPQPAAHPNIKDVVYIDKFVQPSNHQCLGALLQKSVGSIDVQTLIDVSSQLQTGDLHIGIFDFQNNQMYVSVASQQGPYPPPSNFTLIPAYDRQFLQIDLNQFLNNNNNNSN</sequence>
<feature type="chain" id="PRO_5035264256" description="Acid ceramidase-like protein" evidence="1">
    <location>
        <begin position="25"/>
        <end position="440"/>
    </location>
</feature>
<dbReference type="Gene3D" id="3.60.60.10">
    <property type="entry name" value="Penicillin V Acylase, Chain A"/>
    <property type="match status" value="1"/>
</dbReference>
<dbReference type="OrthoDB" id="189997at2759"/>
<protein>
    <recommendedName>
        <fullName evidence="4">Acid ceramidase-like protein</fullName>
    </recommendedName>
</protein>
<dbReference type="AlphaFoldDB" id="A0A8J4UVU3"/>
<organism evidence="2 3">
    <name type="scientific">Polysphondylium violaceum</name>
    <dbReference type="NCBI Taxonomy" id="133409"/>
    <lineage>
        <taxon>Eukaryota</taxon>
        <taxon>Amoebozoa</taxon>
        <taxon>Evosea</taxon>
        <taxon>Eumycetozoa</taxon>
        <taxon>Dictyostelia</taxon>
        <taxon>Dictyosteliales</taxon>
        <taxon>Dictyosteliaceae</taxon>
        <taxon>Polysphondylium</taxon>
    </lineage>
</organism>
<feature type="signal peptide" evidence="1">
    <location>
        <begin position="1"/>
        <end position="24"/>
    </location>
</feature>